<comment type="subcellular location">
    <subcellularLocation>
        <location evidence="1 7">Nucleus</location>
    </subcellularLocation>
</comment>
<keyword evidence="10" id="KW-1185">Reference proteome</keyword>
<evidence type="ECO:0000256" key="3">
    <source>
        <dbReference type="ARBA" id="ARBA00022664"/>
    </source>
</evidence>
<feature type="compositionally biased region" description="Basic and acidic residues" evidence="8">
    <location>
        <begin position="217"/>
        <end position="308"/>
    </location>
</feature>
<dbReference type="EMBL" id="CADEPM010000001">
    <property type="protein sequence ID" value="CAB3397738.1"/>
    <property type="molecule type" value="Genomic_DNA"/>
</dbReference>
<keyword evidence="4 7" id="KW-0747">Spliceosome</keyword>
<keyword evidence="6 7" id="KW-0539">Nucleus</keyword>
<evidence type="ECO:0000256" key="2">
    <source>
        <dbReference type="ARBA" id="ARBA00006164"/>
    </source>
</evidence>
<keyword evidence="3 7" id="KW-0507">mRNA processing</keyword>
<evidence type="ECO:0000256" key="6">
    <source>
        <dbReference type="ARBA" id="ARBA00023242"/>
    </source>
</evidence>
<dbReference type="PANTHER" id="PTHR23142">
    <property type="entry name" value="PRE-MRNA-SPLICING FACTOR 38A-RELATED"/>
    <property type="match status" value="1"/>
</dbReference>
<evidence type="ECO:0000256" key="5">
    <source>
        <dbReference type="ARBA" id="ARBA00023187"/>
    </source>
</evidence>
<keyword evidence="5 7" id="KW-0508">mRNA splicing</keyword>
<dbReference type="AlphaFoldDB" id="A0A8S1ECA4"/>
<comment type="similarity">
    <text evidence="2 7">Belongs to the PRP38 family.</text>
</comment>
<comment type="function">
    <text evidence="7">Required for pre-mRNA splicing.</text>
</comment>
<dbReference type="Proteomes" id="UP000494206">
    <property type="component" value="Unassembled WGS sequence"/>
</dbReference>
<dbReference type="OrthoDB" id="190958at2759"/>
<dbReference type="GO" id="GO:0005681">
    <property type="term" value="C:spliceosomal complex"/>
    <property type="evidence" value="ECO:0007669"/>
    <property type="project" value="UniProtKB-KW"/>
</dbReference>
<reference evidence="9 10" key="1">
    <citation type="submission" date="2020-04" db="EMBL/GenBank/DDBJ databases">
        <authorList>
            <person name="Laetsch R D."/>
            <person name="Stevens L."/>
            <person name="Kumar S."/>
            <person name="Blaxter L. M."/>
        </authorList>
    </citation>
    <scope>NUCLEOTIDE SEQUENCE [LARGE SCALE GENOMIC DNA]</scope>
</reference>
<dbReference type="GO" id="GO:0000398">
    <property type="term" value="P:mRNA splicing, via spliceosome"/>
    <property type="evidence" value="ECO:0007669"/>
    <property type="project" value="UniProtKB-UniRule"/>
</dbReference>
<dbReference type="Pfam" id="PF03371">
    <property type="entry name" value="PRP38"/>
    <property type="match status" value="1"/>
</dbReference>
<dbReference type="InterPro" id="IPR005037">
    <property type="entry name" value="PRP38"/>
</dbReference>
<proteinExistence type="inferred from homology"/>
<name>A0A8S1ECA4_9PELO</name>
<gene>
    <name evidence="9" type="ORF">CBOVIS_LOCUS1107</name>
</gene>
<evidence type="ECO:0000256" key="7">
    <source>
        <dbReference type="RuleBase" id="RU367025"/>
    </source>
</evidence>
<comment type="caution">
    <text evidence="9">The sequence shown here is derived from an EMBL/GenBank/DDBJ whole genome shotgun (WGS) entry which is preliminary data.</text>
</comment>
<sequence>MANRTEKTAKTVKGTNPQFLVEKIIRQRIYDSMYWKEHCFALTAELVVDKGMELRYIGGIYAGNIKPTPFLCLALKLLQIQPDKEIIIEFIEQEEFKYIRALGAMYLRLTFDSVEIYKYLEPLYNDFRKLRYMNKMGRFEIIHMDEFIDHLLRDDRYCDIQLPRLQKRVALEEVKLLQPYKSLLDDDLLGMSSSDSEEEEVKKEKPRLTSKRRSRSRDRERDVGDRREDYERERNRERKDRGEEASSSRRDRGDRDKDRERDRRRERSRDRERDRGDRRDDDRRDRDRDRKKDRDRDDKKKNSNKVDEEREIAEMNALRANLGLAPLER</sequence>
<evidence type="ECO:0000313" key="10">
    <source>
        <dbReference type="Proteomes" id="UP000494206"/>
    </source>
</evidence>
<organism evidence="9 10">
    <name type="scientific">Caenorhabditis bovis</name>
    <dbReference type="NCBI Taxonomy" id="2654633"/>
    <lineage>
        <taxon>Eukaryota</taxon>
        <taxon>Metazoa</taxon>
        <taxon>Ecdysozoa</taxon>
        <taxon>Nematoda</taxon>
        <taxon>Chromadorea</taxon>
        <taxon>Rhabditida</taxon>
        <taxon>Rhabditina</taxon>
        <taxon>Rhabditomorpha</taxon>
        <taxon>Rhabditoidea</taxon>
        <taxon>Rhabditidae</taxon>
        <taxon>Peloderinae</taxon>
        <taxon>Caenorhabditis</taxon>
    </lineage>
</organism>
<evidence type="ECO:0000256" key="1">
    <source>
        <dbReference type="ARBA" id="ARBA00004123"/>
    </source>
</evidence>
<protein>
    <recommendedName>
        <fullName evidence="7">Pre-mRNA-splicing factor 38</fullName>
    </recommendedName>
</protein>
<evidence type="ECO:0000256" key="8">
    <source>
        <dbReference type="SAM" id="MobiDB-lite"/>
    </source>
</evidence>
<evidence type="ECO:0000256" key="4">
    <source>
        <dbReference type="ARBA" id="ARBA00022728"/>
    </source>
</evidence>
<accession>A0A8S1ECA4</accession>
<evidence type="ECO:0000313" key="9">
    <source>
        <dbReference type="EMBL" id="CAB3397738.1"/>
    </source>
</evidence>
<feature type="region of interest" description="Disordered" evidence="8">
    <location>
        <begin position="191"/>
        <end position="312"/>
    </location>
</feature>